<protein>
    <submittedName>
        <fullName evidence="2">Uncharacterized protein</fullName>
    </submittedName>
</protein>
<organism evidence="2">
    <name type="scientific">Anguilla anguilla</name>
    <name type="common">European freshwater eel</name>
    <name type="synonym">Muraena anguilla</name>
    <dbReference type="NCBI Taxonomy" id="7936"/>
    <lineage>
        <taxon>Eukaryota</taxon>
        <taxon>Metazoa</taxon>
        <taxon>Chordata</taxon>
        <taxon>Craniata</taxon>
        <taxon>Vertebrata</taxon>
        <taxon>Euteleostomi</taxon>
        <taxon>Actinopterygii</taxon>
        <taxon>Neopterygii</taxon>
        <taxon>Teleostei</taxon>
        <taxon>Anguilliformes</taxon>
        <taxon>Anguillidae</taxon>
        <taxon>Anguilla</taxon>
    </lineage>
</organism>
<reference evidence="2" key="1">
    <citation type="submission" date="2014-11" db="EMBL/GenBank/DDBJ databases">
        <authorList>
            <person name="Amaro Gonzalez C."/>
        </authorList>
    </citation>
    <scope>NUCLEOTIDE SEQUENCE</scope>
</reference>
<evidence type="ECO:0000313" key="2">
    <source>
        <dbReference type="EMBL" id="JAH31661.1"/>
    </source>
</evidence>
<proteinExistence type="predicted"/>
<dbReference type="EMBL" id="GBXM01076916">
    <property type="protein sequence ID" value="JAH31661.1"/>
    <property type="molecule type" value="Transcribed_RNA"/>
</dbReference>
<accession>A0A0E9RR38</accession>
<evidence type="ECO:0000256" key="1">
    <source>
        <dbReference type="SAM" id="MobiDB-lite"/>
    </source>
</evidence>
<feature type="region of interest" description="Disordered" evidence="1">
    <location>
        <begin position="43"/>
        <end position="62"/>
    </location>
</feature>
<sequence length="62" mass="6602">MLGPLPMPLAALITQCLDLDGPSECPQHGNKCAEIGSLAKSRLKPRGKKPQIKLINTLQGPL</sequence>
<dbReference type="AlphaFoldDB" id="A0A0E9RR38"/>
<name>A0A0E9RR38_ANGAN</name>
<reference evidence="2" key="2">
    <citation type="journal article" date="2015" name="Fish Shellfish Immunol.">
        <title>Early steps in the European eel (Anguilla anguilla)-Vibrio vulnificus interaction in the gills: Role of the RtxA13 toxin.</title>
        <authorList>
            <person name="Callol A."/>
            <person name="Pajuelo D."/>
            <person name="Ebbesson L."/>
            <person name="Teles M."/>
            <person name="MacKenzie S."/>
            <person name="Amaro C."/>
        </authorList>
    </citation>
    <scope>NUCLEOTIDE SEQUENCE</scope>
</reference>